<reference evidence="2" key="1">
    <citation type="submission" date="2016-10" db="EMBL/GenBank/DDBJ databases">
        <authorList>
            <person name="Varghese N."/>
            <person name="Submissions S."/>
        </authorList>
    </citation>
    <scope>NUCLEOTIDE SEQUENCE [LARGE SCALE GENOMIC DNA]</scope>
    <source>
        <strain evidence="2">DSM 22082</strain>
    </source>
</reference>
<evidence type="ECO:0000313" key="3">
    <source>
        <dbReference type="Proteomes" id="UP000199700"/>
    </source>
</evidence>
<accession>A0A1H1V6X9</accession>
<proteinExistence type="predicted"/>
<dbReference type="OrthoDB" id="9796523at2"/>
<dbReference type="Proteomes" id="UP000199700">
    <property type="component" value="Chromosome"/>
</dbReference>
<dbReference type="STRING" id="629680.SAMN04489751_2915"/>
<protein>
    <submittedName>
        <fullName evidence="2">RloB-like protein</fullName>
    </submittedName>
</protein>
<dbReference type="Pfam" id="PF13707">
    <property type="entry name" value="RloB"/>
    <property type="match status" value="1"/>
</dbReference>
<dbReference type="AlphaFoldDB" id="A0A1H1V6X9"/>
<evidence type="ECO:0000313" key="2">
    <source>
        <dbReference type="EMBL" id="SDS80527.1"/>
    </source>
</evidence>
<evidence type="ECO:0000256" key="1">
    <source>
        <dbReference type="SAM" id="MobiDB-lite"/>
    </source>
</evidence>
<organism evidence="2 3">
    <name type="scientific">Brevibacterium sandarakinum</name>
    <dbReference type="NCBI Taxonomy" id="629680"/>
    <lineage>
        <taxon>Bacteria</taxon>
        <taxon>Bacillati</taxon>
        <taxon>Actinomycetota</taxon>
        <taxon>Actinomycetes</taxon>
        <taxon>Micrococcales</taxon>
        <taxon>Brevibacteriaceae</taxon>
        <taxon>Brevibacterium</taxon>
    </lineage>
</organism>
<dbReference type="RefSeq" id="WP_092106633.1">
    <property type="nucleotide sequence ID" value="NZ_LT629739.1"/>
</dbReference>
<sequence length="211" mass="23657">MSARTRRDKKKSLKRTTETKAVRATFRIYVEGAATEPEYISALSRLPELAERTAVEVLIEETGAVPSTLVDSACEDKRRNDLDIDQYWCVFDVESPVPHPNLKGAMIKARDNGVATAVSNPCFELWLVLHHAAQTAFLETDQAISIRNAIDQSDGKHLAAADYMNRRTEAVRRAKSLEKRHRNNGTDFPDENPSSTVYKLLEALKVDVSQD</sequence>
<dbReference type="EMBL" id="LT629739">
    <property type="protein sequence ID" value="SDS80527.1"/>
    <property type="molecule type" value="Genomic_DNA"/>
</dbReference>
<keyword evidence="3" id="KW-1185">Reference proteome</keyword>
<gene>
    <name evidence="2" type="ORF">SAMN04489751_2915</name>
</gene>
<feature type="region of interest" description="Disordered" evidence="1">
    <location>
        <begin position="175"/>
        <end position="194"/>
    </location>
</feature>
<name>A0A1H1V6X9_BRESA</name>
<dbReference type="InterPro" id="IPR025591">
    <property type="entry name" value="RloB"/>
</dbReference>